<dbReference type="Gene3D" id="1.10.1580.10">
    <property type="match status" value="1"/>
</dbReference>
<keyword evidence="6" id="KW-1185">Reference proteome</keyword>
<dbReference type="OrthoDB" id="444945at2759"/>
<comment type="caution">
    <text evidence="5">The sequence shown here is derived from an EMBL/GenBank/DDBJ whole genome shotgun (WGS) entry which is preliminary data.</text>
</comment>
<evidence type="ECO:0000256" key="3">
    <source>
        <dbReference type="SAM" id="MobiDB-lite"/>
    </source>
</evidence>
<dbReference type="PRINTS" id="PR00326">
    <property type="entry name" value="GTP1OBG"/>
</dbReference>
<feature type="region of interest" description="Disordered" evidence="3">
    <location>
        <begin position="181"/>
        <end position="201"/>
    </location>
</feature>
<dbReference type="InterPro" id="IPR006073">
    <property type="entry name" value="GTP-bd"/>
</dbReference>
<dbReference type="PANTHER" id="PTHR11089">
    <property type="entry name" value="GTP-BINDING PROTEIN-RELATED"/>
    <property type="match status" value="1"/>
</dbReference>
<dbReference type="InterPro" id="IPR023179">
    <property type="entry name" value="GTP-bd_ortho_bundle_sf"/>
</dbReference>
<proteinExistence type="predicted"/>
<dbReference type="Pfam" id="PF01926">
    <property type="entry name" value="MMR_HSR1"/>
    <property type="match status" value="1"/>
</dbReference>
<dbReference type="PANTHER" id="PTHR11089:SF30">
    <property type="entry name" value="GUANINE NUCLEOTIDE-BINDING PROTEIN-LIKE 3 HOMOLOG"/>
    <property type="match status" value="1"/>
</dbReference>
<protein>
    <recommendedName>
        <fullName evidence="4">G domain-containing protein</fullName>
    </recommendedName>
</protein>
<accession>A0A9P6AGZ3</accession>
<evidence type="ECO:0000256" key="1">
    <source>
        <dbReference type="ARBA" id="ARBA00022741"/>
    </source>
</evidence>
<dbReference type="GO" id="GO:0005525">
    <property type="term" value="F:GTP binding"/>
    <property type="evidence" value="ECO:0007669"/>
    <property type="project" value="UniProtKB-KW"/>
</dbReference>
<dbReference type="EMBL" id="MU129175">
    <property type="protein sequence ID" value="KAF9505094.1"/>
    <property type="molecule type" value="Genomic_DNA"/>
</dbReference>
<evidence type="ECO:0000256" key="2">
    <source>
        <dbReference type="ARBA" id="ARBA00023134"/>
    </source>
</evidence>
<dbReference type="InterPro" id="IPR050755">
    <property type="entry name" value="TRAFAC_YlqF/YawG_RiboMat"/>
</dbReference>
<dbReference type="SUPFAM" id="SSF52540">
    <property type="entry name" value="P-loop containing nucleoside triphosphate hydrolases"/>
    <property type="match status" value="1"/>
</dbReference>
<reference evidence="5" key="1">
    <citation type="journal article" date="2020" name="Nat. Commun.">
        <title>Large-scale genome sequencing of mycorrhizal fungi provides insights into the early evolution of symbiotic traits.</title>
        <authorList>
            <person name="Miyauchi S."/>
            <person name="Kiss E."/>
            <person name="Kuo A."/>
            <person name="Drula E."/>
            <person name="Kohler A."/>
            <person name="Sanchez-Garcia M."/>
            <person name="Morin E."/>
            <person name="Andreopoulos B."/>
            <person name="Barry K.W."/>
            <person name="Bonito G."/>
            <person name="Buee M."/>
            <person name="Carver A."/>
            <person name="Chen C."/>
            <person name="Cichocki N."/>
            <person name="Clum A."/>
            <person name="Culley D."/>
            <person name="Crous P.W."/>
            <person name="Fauchery L."/>
            <person name="Girlanda M."/>
            <person name="Hayes R.D."/>
            <person name="Keri Z."/>
            <person name="LaButti K."/>
            <person name="Lipzen A."/>
            <person name="Lombard V."/>
            <person name="Magnuson J."/>
            <person name="Maillard F."/>
            <person name="Murat C."/>
            <person name="Nolan M."/>
            <person name="Ohm R.A."/>
            <person name="Pangilinan J."/>
            <person name="Pereira M.F."/>
            <person name="Perotto S."/>
            <person name="Peter M."/>
            <person name="Pfister S."/>
            <person name="Riley R."/>
            <person name="Sitrit Y."/>
            <person name="Stielow J.B."/>
            <person name="Szollosi G."/>
            <person name="Zifcakova L."/>
            <person name="Stursova M."/>
            <person name="Spatafora J.W."/>
            <person name="Tedersoo L."/>
            <person name="Vaario L.M."/>
            <person name="Yamada A."/>
            <person name="Yan M."/>
            <person name="Wang P."/>
            <person name="Xu J."/>
            <person name="Bruns T."/>
            <person name="Baldrian P."/>
            <person name="Vilgalys R."/>
            <person name="Dunand C."/>
            <person name="Henrissat B."/>
            <person name="Grigoriev I.V."/>
            <person name="Hibbett D."/>
            <person name="Nagy L.G."/>
            <person name="Martin F.M."/>
        </authorList>
    </citation>
    <scope>NUCLEOTIDE SEQUENCE</scope>
    <source>
        <strain evidence="5">UP504</strain>
    </source>
</reference>
<dbReference type="InterPro" id="IPR027417">
    <property type="entry name" value="P-loop_NTPase"/>
</dbReference>
<sequence length="466" mass="50175">MGRSKQGKKTLDARLSASYNKLKKDPGVPKLIALKKKERNHEPGHTKGDVTMGPPPPRAATISSLAISSNSMAESILESGEPESSRGQRDSTVTAHAHQFRKVLELSDVIIQVLDARDPLGCRSRIVEDEVRKAGRRASTLSYRFLVFELTVQRTINEDLVPKENVLAWLRYLRHDCPTVPLKSSSSQLSTQSSSKNKGGAPHLLTLLKSYRRAHTSLTVGIVGPPNVGKSSLINSLSRLRGGGGDVVRVGAKPGETRDIKQVGIEKGLKVLDMPGIVWGDFLGDGSSVGSGAPRIGSLNMMGVEFLEDPVGAVEGIISRVPPETLQRIYSVPPFATAAEFLVMVALSRGRLGKGGAPDQVTAARSVLNDWNAGSIPYHTVPPTIHPSSIPSNPAANMDINDGSKLTTAADVGAAQIVSKFSEPFDLAGLFSLTDKLSSIMMKGKMKQEMSPLWKELTPTWVWMQP</sequence>
<feature type="domain" description="G" evidence="4">
    <location>
        <begin position="219"/>
        <end position="279"/>
    </location>
</feature>
<gene>
    <name evidence="5" type="ORF">BS47DRAFT_1436447</name>
</gene>
<feature type="region of interest" description="Disordered" evidence="3">
    <location>
        <begin position="1"/>
        <end position="58"/>
    </location>
</feature>
<feature type="compositionally biased region" description="Low complexity" evidence="3">
    <location>
        <begin position="182"/>
        <end position="196"/>
    </location>
</feature>
<evidence type="ECO:0000259" key="4">
    <source>
        <dbReference type="Pfam" id="PF01926"/>
    </source>
</evidence>
<dbReference type="AlphaFoldDB" id="A0A9P6AGZ3"/>
<keyword evidence="1" id="KW-0547">Nucleotide-binding</keyword>
<feature type="compositionally biased region" description="Basic and acidic residues" evidence="3">
    <location>
        <begin position="39"/>
        <end position="48"/>
    </location>
</feature>
<dbReference type="GO" id="GO:0005730">
    <property type="term" value="C:nucleolus"/>
    <property type="evidence" value="ECO:0007669"/>
    <property type="project" value="TreeGrafter"/>
</dbReference>
<organism evidence="5 6">
    <name type="scientific">Hydnum rufescens UP504</name>
    <dbReference type="NCBI Taxonomy" id="1448309"/>
    <lineage>
        <taxon>Eukaryota</taxon>
        <taxon>Fungi</taxon>
        <taxon>Dikarya</taxon>
        <taxon>Basidiomycota</taxon>
        <taxon>Agaricomycotina</taxon>
        <taxon>Agaricomycetes</taxon>
        <taxon>Cantharellales</taxon>
        <taxon>Hydnaceae</taxon>
        <taxon>Hydnum</taxon>
    </lineage>
</organism>
<evidence type="ECO:0000313" key="6">
    <source>
        <dbReference type="Proteomes" id="UP000886523"/>
    </source>
</evidence>
<name>A0A9P6AGZ3_9AGAM</name>
<dbReference type="Gene3D" id="3.40.50.300">
    <property type="entry name" value="P-loop containing nucleotide triphosphate hydrolases"/>
    <property type="match status" value="1"/>
</dbReference>
<keyword evidence="2" id="KW-0342">GTP-binding</keyword>
<dbReference type="Proteomes" id="UP000886523">
    <property type="component" value="Unassembled WGS sequence"/>
</dbReference>
<evidence type="ECO:0000313" key="5">
    <source>
        <dbReference type="EMBL" id="KAF9505094.1"/>
    </source>
</evidence>